<reference evidence="5 6" key="1">
    <citation type="submission" date="2024-10" db="EMBL/GenBank/DDBJ databases">
        <title>The Natural Products Discovery Center: Release of the First 8490 Sequenced Strains for Exploring Actinobacteria Biosynthetic Diversity.</title>
        <authorList>
            <person name="Kalkreuter E."/>
            <person name="Kautsar S.A."/>
            <person name="Yang D."/>
            <person name="Bader C.D."/>
            <person name="Teijaro C.N."/>
            <person name="Fluegel L."/>
            <person name="Davis C.M."/>
            <person name="Simpson J.R."/>
            <person name="Lauterbach L."/>
            <person name="Steele A.D."/>
            <person name="Gui C."/>
            <person name="Meng S."/>
            <person name="Li G."/>
            <person name="Viehrig K."/>
            <person name="Ye F."/>
            <person name="Su P."/>
            <person name="Kiefer A.F."/>
            <person name="Nichols A."/>
            <person name="Cepeda A.J."/>
            <person name="Yan W."/>
            <person name="Fan B."/>
            <person name="Jiang Y."/>
            <person name="Adhikari A."/>
            <person name="Zheng C.-J."/>
            <person name="Schuster L."/>
            <person name="Cowan T.M."/>
            <person name="Smanski M.J."/>
            <person name="Chevrette M.G."/>
            <person name="De Carvalho L.P.S."/>
            <person name="Shen B."/>
        </authorList>
    </citation>
    <scope>NUCLEOTIDE SEQUENCE [LARGE SCALE GENOMIC DNA]</scope>
    <source>
        <strain evidence="5 6">NPDC003029</strain>
    </source>
</reference>
<dbReference type="PANTHER" id="PTHR11496:SF102">
    <property type="entry name" value="ALCOHOL DEHYDROGENASE 4"/>
    <property type="match status" value="1"/>
</dbReference>
<dbReference type="InterPro" id="IPR001670">
    <property type="entry name" value="ADH_Fe/GldA"/>
</dbReference>
<dbReference type="RefSeq" id="WP_355711680.1">
    <property type="nucleotide sequence ID" value="NZ_JBEXNP010000001.1"/>
</dbReference>
<protein>
    <submittedName>
        <fullName evidence="5">Daptide-type RiPP biosynthesis dehydogenase</fullName>
    </submittedName>
</protein>
<comment type="similarity">
    <text evidence="1">Belongs to the iron-containing alcohol dehydrogenase family.</text>
</comment>
<dbReference type="InterPro" id="IPR039697">
    <property type="entry name" value="Alcohol_dehydrogenase_Fe"/>
</dbReference>
<evidence type="ECO:0000256" key="3">
    <source>
        <dbReference type="SAM" id="MobiDB-lite"/>
    </source>
</evidence>
<dbReference type="SUPFAM" id="SSF56796">
    <property type="entry name" value="Dehydroquinate synthase-like"/>
    <property type="match status" value="1"/>
</dbReference>
<dbReference type="EMBL" id="JBIAPK010000003">
    <property type="protein sequence ID" value="MFF3339146.1"/>
    <property type="molecule type" value="Genomic_DNA"/>
</dbReference>
<dbReference type="NCBIfam" id="NF041822">
    <property type="entry name" value="daptide_DH"/>
    <property type="match status" value="1"/>
</dbReference>
<evidence type="ECO:0000256" key="2">
    <source>
        <dbReference type="ARBA" id="ARBA00023002"/>
    </source>
</evidence>
<evidence type="ECO:0000313" key="6">
    <source>
        <dbReference type="Proteomes" id="UP001601976"/>
    </source>
</evidence>
<dbReference type="InterPro" id="IPR049692">
    <property type="entry name" value="Daptide_DH"/>
</dbReference>
<evidence type="ECO:0000256" key="1">
    <source>
        <dbReference type="ARBA" id="ARBA00007358"/>
    </source>
</evidence>
<dbReference type="PANTHER" id="PTHR11496">
    <property type="entry name" value="ALCOHOL DEHYDROGENASE"/>
    <property type="match status" value="1"/>
</dbReference>
<comment type="caution">
    <text evidence="5">The sequence shown here is derived from an EMBL/GenBank/DDBJ whole genome shotgun (WGS) entry which is preliminary data.</text>
</comment>
<gene>
    <name evidence="5" type="primary">mpaC</name>
    <name evidence="5" type="ORF">ACFYWW_10500</name>
</gene>
<sequence>MSLSWSGPTRLLHGGEGLTTWLEDFRGHRVTLLADAAVADSAITRTVTDRLGRSRLDTDTIVLDGPGDARSIAALAGRLDGTDLVLGVGGGTLLDQAKLAALLHCAPTAADVLTGPQRSGLVVLPRWTTRSVPLVAVPTTVGTGSELSHVACLAHGDGKRLVMGGALRPDAALMDPAATATLPGELLAEGVLEALFRVVSPYVGDHRELPVEDALAETVAGLLTTLGHRVREDRLAGRQTDDRVRGDIARLSGLGHADWLNLGRPPFAVKGWLIANELSHALGIRKVTAVAALLPALWRAVLDGDDRLGSAPRLRRLWAGLRATEPGVLPADPADGIAALAAHWLIHCQVPADRDRLDAVTARIVRAWGAGLPMLGGLRADDIRRLLRDAVVSPAPSSVPPPPPSPPAPARAPAAA</sequence>
<evidence type="ECO:0000313" key="5">
    <source>
        <dbReference type="EMBL" id="MFF3339146.1"/>
    </source>
</evidence>
<dbReference type="Pfam" id="PF00465">
    <property type="entry name" value="Fe-ADH"/>
    <property type="match status" value="1"/>
</dbReference>
<keyword evidence="2" id="KW-0560">Oxidoreductase</keyword>
<keyword evidence="6" id="KW-1185">Reference proteome</keyword>
<proteinExistence type="inferred from homology"/>
<organism evidence="5 6">
    <name type="scientific">Streptomyces flavidovirens</name>
    <dbReference type="NCBI Taxonomy" id="67298"/>
    <lineage>
        <taxon>Bacteria</taxon>
        <taxon>Bacillati</taxon>
        <taxon>Actinomycetota</taxon>
        <taxon>Actinomycetes</taxon>
        <taxon>Kitasatosporales</taxon>
        <taxon>Streptomycetaceae</taxon>
        <taxon>Streptomyces</taxon>
    </lineage>
</organism>
<feature type="compositionally biased region" description="Pro residues" evidence="3">
    <location>
        <begin position="397"/>
        <end position="410"/>
    </location>
</feature>
<feature type="region of interest" description="Disordered" evidence="3">
    <location>
        <begin position="393"/>
        <end position="416"/>
    </location>
</feature>
<name>A0ABW6RCA2_9ACTN</name>
<evidence type="ECO:0000259" key="4">
    <source>
        <dbReference type="Pfam" id="PF00465"/>
    </source>
</evidence>
<feature type="domain" description="Alcohol dehydrogenase iron-type/glycerol dehydrogenase GldA" evidence="4">
    <location>
        <begin position="18"/>
        <end position="176"/>
    </location>
</feature>
<dbReference type="Proteomes" id="UP001601976">
    <property type="component" value="Unassembled WGS sequence"/>
</dbReference>
<dbReference type="Gene3D" id="3.40.50.1970">
    <property type="match status" value="1"/>
</dbReference>
<accession>A0ABW6RCA2</accession>